<dbReference type="InParanoid" id="F0ZD30"/>
<dbReference type="PANTHER" id="PTHR32488:SF76">
    <property type="entry name" value="ANKYRIN REPEAT-CONTAINING PROTEIN-RELATED"/>
    <property type="match status" value="1"/>
</dbReference>
<dbReference type="EMBL" id="GL870983">
    <property type="protein sequence ID" value="EGC38110.1"/>
    <property type="molecule type" value="Genomic_DNA"/>
</dbReference>
<accession>F0ZD30</accession>
<gene>
    <name evidence="1" type="ORF">DICPUDRAFT_149198</name>
</gene>
<dbReference type="KEGG" id="dpp:DICPUDRAFT_149198"/>
<reference evidence="2" key="1">
    <citation type="journal article" date="2011" name="Genome Biol.">
        <title>Comparative genomics of the social amoebae Dictyostelium discoideum and Dictyostelium purpureum.</title>
        <authorList>
            <consortium name="US DOE Joint Genome Institute (JGI-PGF)"/>
            <person name="Sucgang R."/>
            <person name="Kuo A."/>
            <person name="Tian X."/>
            <person name="Salerno W."/>
            <person name="Parikh A."/>
            <person name="Feasley C.L."/>
            <person name="Dalin E."/>
            <person name="Tu H."/>
            <person name="Huang E."/>
            <person name="Barry K."/>
            <person name="Lindquist E."/>
            <person name="Shapiro H."/>
            <person name="Bruce D."/>
            <person name="Schmutz J."/>
            <person name="Salamov A."/>
            <person name="Fey P."/>
            <person name="Gaudet P."/>
            <person name="Anjard C."/>
            <person name="Babu M.M."/>
            <person name="Basu S."/>
            <person name="Bushmanova Y."/>
            <person name="van der Wel H."/>
            <person name="Katoh-Kurasawa M."/>
            <person name="Dinh C."/>
            <person name="Coutinho P.M."/>
            <person name="Saito T."/>
            <person name="Elias M."/>
            <person name="Schaap P."/>
            <person name="Kay R.R."/>
            <person name="Henrissat B."/>
            <person name="Eichinger L."/>
            <person name="Rivero F."/>
            <person name="Putnam N.H."/>
            <person name="West C.M."/>
            <person name="Loomis W.F."/>
            <person name="Chisholm R.L."/>
            <person name="Shaulsky G."/>
            <person name="Strassmann J.E."/>
            <person name="Queller D.C."/>
            <person name="Kuspa A."/>
            <person name="Grigoriev I.V."/>
        </authorList>
    </citation>
    <scope>NUCLEOTIDE SEQUENCE [LARGE SCALE GENOMIC DNA]</scope>
    <source>
        <strain evidence="2">QSDP1</strain>
    </source>
</reference>
<dbReference type="InterPro" id="IPR051904">
    <property type="entry name" value="UPF0746_actin_org"/>
</dbReference>
<sequence>TKFGKYLKYTDFFYSDSSYYNYTSSHTPNKDTNSGEAAFWKIFRNKFLFKLIFSNFKFKELFSYDDLNGSLYIFKKFSNGEAIFRDKIKSRNYVSRDFDDIESVIGKITKNTKENRDFYRQLFLIKKEEFSNYSYWVQVFVNVKNKAAFIEYNKLFQIDKRNISVKFNSNKTSLKLLKMKPFLESNGVLVTEWLSIYDVIKGFCYSHKFKELIKIYKFIISQNYQPKEKYDNIVQQLNHQLKTNQFNDIQLKSTIHTLSESNDQFLKPIIHNILKVIGSVYNLKFNDSKLLKPLHYYIYFKEKSRFRQVFTNRRYILSMFYNDLLKVTNSSQCIEYQKNLIISNKNEPRRRRQIEEAIISSHNLELIDFMFEHFGCPYMNICLVLVLIKKTEIIDYFFNNHKELLFYDNNTLWIYADSKVIDHLEELMKSISRKFLIPWAPEYLTYIPSNIDFFQRLEKALNNPTLYILEGNENIPTNSINRYNSYISPLNSKPDSFISMLENHLEKYGISEYFDIKPILKRIQLHYWCKFIYWIFQDLSDQYIQSNISNEELTIKSGINTTNNQKYEIKIKCFTNWQLLLFYCGRSNILFQNLNSNSQLKENLFKRINLFRANVFPNFLDHLSKSDFQSEWFRRLLIIAAKNGRFEPFKVISIKHEYLYYEKNDKSGLPIINSNHFSILKSKCVIDDLSFLSKYFK</sequence>
<dbReference type="Proteomes" id="UP000001064">
    <property type="component" value="Unassembled WGS sequence"/>
</dbReference>
<dbReference type="VEuPathDB" id="AmoebaDB:DICPUDRAFT_149198"/>
<evidence type="ECO:0000313" key="1">
    <source>
        <dbReference type="EMBL" id="EGC38110.1"/>
    </source>
</evidence>
<dbReference type="OrthoDB" id="23929at2759"/>
<keyword evidence="2" id="KW-1185">Reference proteome</keyword>
<name>F0ZD30_DICPU</name>
<dbReference type="AlphaFoldDB" id="F0ZD30"/>
<dbReference type="GeneID" id="10502733"/>
<feature type="non-terminal residue" evidence="1">
    <location>
        <position position="1"/>
    </location>
</feature>
<dbReference type="eggNOG" id="ENOG502SEXC">
    <property type="taxonomic scope" value="Eukaryota"/>
</dbReference>
<protein>
    <submittedName>
        <fullName evidence="1">Uncharacterized protein</fullName>
    </submittedName>
</protein>
<evidence type="ECO:0000313" key="2">
    <source>
        <dbReference type="Proteomes" id="UP000001064"/>
    </source>
</evidence>
<proteinExistence type="predicted"/>
<dbReference type="PANTHER" id="PTHR32488">
    <property type="entry name" value="UPF0746 PROTEIN DDB_G0280785-RELATED"/>
    <property type="match status" value="1"/>
</dbReference>
<dbReference type="RefSeq" id="XP_003285324.1">
    <property type="nucleotide sequence ID" value="XM_003285276.1"/>
</dbReference>
<organism evidence="1 2">
    <name type="scientific">Dictyostelium purpureum</name>
    <name type="common">Slime mold</name>
    <dbReference type="NCBI Taxonomy" id="5786"/>
    <lineage>
        <taxon>Eukaryota</taxon>
        <taxon>Amoebozoa</taxon>
        <taxon>Evosea</taxon>
        <taxon>Eumycetozoa</taxon>
        <taxon>Dictyostelia</taxon>
        <taxon>Dictyosteliales</taxon>
        <taxon>Dictyosteliaceae</taxon>
        <taxon>Dictyostelium</taxon>
    </lineage>
</organism>